<evidence type="ECO:0000256" key="4">
    <source>
        <dbReference type="ARBA" id="ARBA00025483"/>
    </source>
</evidence>
<dbReference type="GO" id="GO:0003887">
    <property type="term" value="F:DNA-directed DNA polymerase activity"/>
    <property type="evidence" value="ECO:0007669"/>
    <property type="project" value="UniProtKB-EC"/>
</dbReference>
<dbReference type="GO" id="GO:0006289">
    <property type="term" value="P:nucleotide-excision repair"/>
    <property type="evidence" value="ECO:0007669"/>
    <property type="project" value="InterPro"/>
</dbReference>
<dbReference type="Pfam" id="PF00929">
    <property type="entry name" value="RNase_T"/>
    <property type="match status" value="1"/>
</dbReference>
<dbReference type="Gene3D" id="3.40.1440.10">
    <property type="entry name" value="GIY-YIG endonuclease"/>
    <property type="match status" value="1"/>
</dbReference>
<feature type="domain" description="GIY-YIG" evidence="7">
    <location>
        <begin position="200"/>
        <end position="279"/>
    </location>
</feature>
<evidence type="ECO:0000313" key="10">
    <source>
        <dbReference type="Proteomes" id="UP000054985"/>
    </source>
</evidence>
<dbReference type="PANTHER" id="PTHR30231">
    <property type="entry name" value="DNA POLYMERASE III SUBUNIT EPSILON"/>
    <property type="match status" value="1"/>
</dbReference>
<dbReference type="Proteomes" id="UP000254040">
    <property type="component" value="Unassembled WGS sequence"/>
</dbReference>
<dbReference type="AlphaFoldDB" id="A0A378JYB3"/>
<dbReference type="CDD" id="cd06127">
    <property type="entry name" value="DEDDh"/>
    <property type="match status" value="1"/>
</dbReference>
<evidence type="ECO:0000313" key="8">
    <source>
        <dbReference type="EMBL" id="KTD35434.1"/>
    </source>
</evidence>
<keyword evidence="10" id="KW-1185">Reference proteome</keyword>
<dbReference type="EMBL" id="LNYN01000014">
    <property type="protein sequence ID" value="KTD35434.1"/>
    <property type="molecule type" value="Genomic_DNA"/>
</dbReference>
<reference evidence="9 11" key="2">
    <citation type="submission" date="2018-06" db="EMBL/GenBank/DDBJ databases">
        <authorList>
            <consortium name="Pathogen Informatics"/>
            <person name="Doyle S."/>
        </authorList>
    </citation>
    <scope>NUCLEOTIDE SEQUENCE [LARGE SCALE GENOMIC DNA]</scope>
    <source>
        <strain evidence="9 11">NCTC12239</strain>
    </source>
</reference>
<dbReference type="OrthoDB" id="9803913at2"/>
<sequence length="470" mass="53518">MTHSFQWALVDIETTGLHVTRDEITEIAVRIVTERGVVRTWHRLIKPTRTISEVITRLTGITIEMVDNAPSFDEIASELLDELQGCIFVAHNARFDYGFIKNAFKRVGITYQASVLCSIKLLKQLYPHQNSYNLAYIAQSLNVSLAQHHRAEADVAALHDVIQTMAERHSWPMVLAAAKTIYQTSSIPSKLTTDITQLPDSPGVYIFYGEKNTLPLYIGKSIHLKQRVLSHFSGDYTHAKEFALCQQVVRIEFIPTAGELSALLLESELIKKHMPLYNRMLRRKKTLVGFKLSESRGYLTLSIAREQIEEEGEMLQHGIYGAFRSVAAARRTLLKLIKNHDLCPQLCGVEQGIPCFSYQLKRCNGACIEEEDVKDYNMRLLESLKEYQGAVWPYKGAIAIKEHCPINKITQFNVFHLWRHLGAVAHEASLTQWRTCFNSETQSRSTYDAYKILLAYLKDKNGKAQIIELS</sequence>
<evidence type="ECO:0000256" key="3">
    <source>
        <dbReference type="ARBA" id="ARBA00022839"/>
    </source>
</evidence>
<dbReference type="GO" id="GO:0005829">
    <property type="term" value="C:cytosol"/>
    <property type="evidence" value="ECO:0007669"/>
    <property type="project" value="TreeGrafter"/>
</dbReference>
<dbReference type="InterPro" id="IPR035901">
    <property type="entry name" value="GIY-YIG_endonuc_sf"/>
</dbReference>
<dbReference type="InterPro" id="IPR012337">
    <property type="entry name" value="RNaseH-like_sf"/>
</dbReference>
<reference evidence="8 10" key="1">
    <citation type="submission" date="2015-11" db="EMBL/GenBank/DDBJ databases">
        <title>Genomic analysis of 38 Legionella species identifies large and diverse effector repertoires.</title>
        <authorList>
            <person name="Burstein D."/>
            <person name="Amaro F."/>
            <person name="Zusman T."/>
            <person name="Lifshitz Z."/>
            <person name="Cohen O."/>
            <person name="Gilbert J.A."/>
            <person name="Pupko T."/>
            <person name="Shuman H.A."/>
            <person name="Segal G."/>
        </authorList>
    </citation>
    <scope>NUCLEOTIDE SEQUENCE [LARGE SCALE GENOMIC DNA]</scope>
    <source>
        <strain evidence="8 10">ATCC 43877</strain>
    </source>
</reference>
<dbReference type="CDD" id="cd10434">
    <property type="entry name" value="GIY-YIG_UvrC_Cho"/>
    <property type="match status" value="1"/>
</dbReference>
<dbReference type="GO" id="GO:0045004">
    <property type="term" value="P:DNA replication proofreading"/>
    <property type="evidence" value="ECO:0007669"/>
    <property type="project" value="TreeGrafter"/>
</dbReference>
<dbReference type="GO" id="GO:0003677">
    <property type="term" value="F:DNA binding"/>
    <property type="evidence" value="ECO:0007669"/>
    <property type="project" value="InterPro"/>
</dbReference>
<evidence type="ECO:0000313" key="9">
    <source>
        <dbReference type="EMBL" id="STX62019.1"/>
    </source>
</evidence>
<dbReference type="SUPFAM" id="SSF53098">
    <property type="entry name" value="Ribonuclease H-like"/>
    <property type="match status" value="1"/>
</dbReference>
<dbReference type="NCBIfam" id="TIGR00573">
    <property type="entry name" value="dnaq"/>
    <property type="match status" value="1"/>
</dbReference>
<dbReference type="InterPro" id="IPR036397">
    <property type="entry name" value="RNaseH_sf"/>
</dbReference>
<evidence type="ECO:0000256" key="6">
    <source>
        <dbReference type="ARBA" id="ARBA00049244"/>
    </source>
</evidence>
<dbReference type="EMBL" id="UGOG01000001">
    <property type="protein sequence ID" value="STX62019.1"/>
    <property type="molecule type" value="Genomic_DNA"/>
</dbReference>
<dbReference type="STRING" id="39962.Lmor_0881"/>
<proteinExistence type="predicted"/>
<evidence type="ECO:0000313" key="11">
    <source>
        <dbReference type="Proteomes" id="UP000254040"/>
    </source>
</evidence>
<dbReference type="SUPFAM" id="SSF82771">
    <property type="entry name" value="GIY-YIG endonuclease"/>
    <property type="match status" value="1"/>
</dbReference>
<comment type="function">
    <text evidence="4">DNA polymerase III is a complex, multichain enzyme responsible for most of the replicative synthesis in bacteria. The epsilon subunit contain the editing function and is a proofreading 3'-5' exonuclease.</text>
</comment>
<accession>A0A378JYB3</accession>
<dbReference type="RefSeq" id="WP_028383542.1">
    <property type="nucleotide sequence ID" value="NZ_CAAAJG010000002.1"/>
</dbReference>
<dbReference type="InterPro" id="IPR000305">
    <property type="entry name" value="GIY-YIG_endonuc"/>
</dbReference>
<dbReference type="GO" id="GO:0008408">
    <property type="term" value="F:3'-5' exonuclease activity"/>
    <property type="evidence" value="ECO:0007669"/>
    <property type="project" value="TreeGrafter"/>
</dbReference>
<name>A0A378JYB3_9GAMM</name>
<evidence type="ECO:0000259" key="7">
    <source>
        <dbReference type="PROSITE" id="PS50164"/>
    </source>
</evidence>
<dbReference type="Gene3D" id="3.30.420.10">
    <property type="entry name" value="Ribonuclease H-like superfamily/Ribonuclease H"/>
    <property type="match status" value="1"/>
</dbReference>
<dbReference type="Pfam" id="PF01541">
    <property type="entry name" value="GIY-YIG"/>
    <property type="match status" value="1"/>
</dbReference>
<dbReference type="SMART" id="SM00479">
    <property type="entry name" value="EXOIII"/>
    <property type="match status" value="1"/>
</dbReference>
<evidence type="ECO:0000256" key="5">
    <source>
        <dbReference type="ARBA" id="ARBA00026073"/>
    </source>
</evidence>
<dbReference type="InterPro" id="IPR047296">
    <property type="entry name" value="GIY-YIG_UvrC_Cho"/>
</dbReference>
<dbReference type="InterPro" id="IPR006054">
    <property type="entry name" value="DnaQ"/>
</dbReference>
<dbReference type="EC" id="2.7.7.7" evidence="1"/>
<organism evidence="9 11">
    <name type="scientific">Legionella moravica</name>
    <dbReference type="NCBI Taxonomy" id="39962"/>
    <lineage>
        <taxon>Bacteria</taxon>
        <taxon>Pseudomonadati</taxon>
        <taxon>Pseudomonadota</taxon>
        <taxon>Gammaproteobacteria</taxon>
        <taxon>Legionellales</taxon>
        <taxon>Legionellaceae</taxon>
        <taxon>Legionella</taxon>
    </lineage>
</organism>
<dbReference type="PROSITE" id="PS50164">
    <property type="entry name" value="GIY_YIG"/>
    <property type="match status" value="1"/>
</dbReference>
<protein>
    <recommendedName>
        <fullName evidence="1">DNA-directed DNA polymerase</fullName>
        <ecNumber evidence="1">2.7.7.7</ecNumber>
    </recommendedName>
</protein>
<keyword evidence="3" id="KW-0269">Exonuclease</keyword>
<dbReference type="PANTHER" id="PTHR30231:SF37">
    <property type="entry name" value="EXODEOXYRIBONUCLEASE 10"/>
    <property type="match status" value="1"/>
</dbReference>
<comment type="catalytic activity">
    <reaction evidence="6">
        <text>DNA(n) + a 2'-deoxyribonucleoside 5'-triphosphate = DNA(n+1) + diphosphate</text>
        <dbReference type="Rhea" id="RHEA:22508"/>
        <dbReference type="Rhea" id="RHEA-COMP:17339"/>
        <dbReference type="Rhea" id="RHEA-COMP:17340"/>
        <dbReference type="ChEBI" id="CHEBI:33019"/>
        <dbReference type="ChEBI" id="CHEBI:61560"/>
        <dbReference type="ChEBI" id="CHEBI:173112"/>
        <dbReference type="EC" id="2.7.7.7"/>
    </reaction>
</comment>
<evidence type="ECO:0000256" key="2">
    <source>
        <dbReference type="ARBA" id="ARBA00022722"/>
    </source>
</evidence>
<dbReference type="SMART" id="SM00465">
    <property type="entry name" value="GIYc"/>
    <property type="match status" value="1"/>
</dbReference>
<comment type="subunit">
    <text evidence="5">DNA polymerase III contains a core (composed of alpha, epsilon and theta chains) that associates with a tau subunit. This core dimerizes to form the POLIII' complex. PolIII' associates with the gamma complex (composed of gamma, delta, delta', psi and chi chains) and with the beta chain to form the complete DNA polymerase III complex.</text>
</comment>
<keyword evidence="9" id="KW-0378">Hydrolase</keyword>
<dbReference type="Proteomes" id="UP000054985">
    <property type="component" value="Unassembled WGS sequence"/>
</dbReference>
<keyword evidence="2" id="KW-0540">Nuclease</keyword>
<dbReference type="InterPro" id="IPR013520">
    <property type="entry name" value="Ribonucl_H"/>
</dbReference>
<gene>
    <name evidence="9" type="primary">cho</name>
    <name evidence="8" type="synonym">uvrC_2</name>
    <name evidence="8" type="ORF">Lmor_0881</name>
    <name evidence="9" type="ORF">NCTC12239_00937</name>
</gene>
<dbReference type="FunFam" id="3.30.420.10:FF:000045">
    <property type="entry name" value="3'-5' exonuclease DinG"/>
    <property type="match status" value="1"/>
</dbReference>
<evidence type="ECO:0000256" key="1">
    <source>
        <dbReference type="ARBA" id="ARBA00012417"/>
    </source>
</evidence>